<evidence type="ECO:0000313" key="3">
    <source>
        <dbReference type="Proteomes" id="UP000325315"/>
    </source>
</evidence>
<evidence type="ECO:0000259" key="1">
    <source>
        <dbReference type="Pfam" id="PF13456"/>
    </source>
</evidence>
<accession>A0A5B6VEM3</accession>
<name>A0A5B6VEM3_9ROSI</name>
<dbReference type="EMBL" id="SMMG02000007">
    <property type="protein sequence ID" value="KAA3467562.1"/>
    <property type="molecule type" value="Genomic_DNA"/>
</dbReference>
<dbReference type="SUPFAM" id="SSF53098">
    <property type="entry name" value="Ribonuclease H-like"/>
    <property type="match status" value="1"/>
</dbReference>
<reference evidence="3" key="1">
    <citation type="journal article" date="2019" name="Plant Biotechnol. J.">
        <title>Genome sequencing of the Australian wild diploid species Gossypium australe highlights disease resistance and delayed gland morphogenesis.</title>
        <authorList>
            <person name="Cai Y."/>
            <person name="Cai X."/>
            <person name="Wang Q."/>
            <person name="Wang P."/>
            <person name="Zhang Y."/>
            <person name="Cai C."/>
            <person name="Xu Y."/>
            <person name="Wang K."/>
            <person name="Zhou Z."/>
            <person name="Wang C."/>
            <person name="Geng S."/>
            <person name="Li B."/>
            <person name="Dong Q."/>
            <person name="Hou Y."/>
            <person name="Wang H."/>
            <person name="Ai P."/>
            <person name="Liu Z."/>
            <person name="Yi F."/>
            <person name="Sun M."/>
            <person name="An G."/>
            <person name="Cheng J."/>
            <person name="Zhang Y."/>
            <person name="Shi Q."/>
            <person name="Xie Y."/>
            <person name="Shi X."/>
            <person name="Chang Y."/>
            <person name="Huang F."/>
            <person name="Chen Y."/>
            <person name="Hong S."/>
            <person name="Mi L."/>
            <person name="Sun Q."/>
            <person name="Zhang L."/>
            <person name="Zhou B."/>
            <person name="Peng R."/>
            <person name="Zhang X."/>
            <person name="Liu F."/>
        </authorList>
    </citation>
    <scope>NUCLEOTIDE SEQUENCE [LARGE SCALE GENOMIC DNA]</scope>
    <source>
        <strain evidence="3">cv. PA1801</strain>
    </source>
</reference>
<dbReference type="InterPro" id="IPR002156">
    <property type="entry name" value="RNaseH_domain"/>
</dbReference>
<evidence type="ECO:0000313" key="2">
    <source>
        <dbReference type="EMBL" id="KAA3467562.1"/>
    </source>
</evidence>
<sequence>MGNDNGAVLVSPNGYHYLFTNKLDFDCTNKMTEYEACIMGIYAAIEHKIKVLEVYEDYTLVIYQLKDECDTRDQFDDITFYYLSRDENQMADTLATLASMVKVNKQENVKPIQMSIYEALAYCYNIEDEETDDHLWYHDILQYVKNSEYPDEATKNDKRTLRRLAIDYVLEEEILYKRTKRLGATKMCK</sequence>
<keyword evidence="3" id="KW-1185">Reference proteome</keyword>
<dbReference type="InterPro" id="IPR036397">
    <property type="entry name" value="RNaseH_sf"/>
</dbReference>
<dbReference type="GO" id="GO:0003676">
    <property type="term" value="F:nucleic acid binding"/>
    <property type="evidence" value="ECO:0007669"/>
    <property type="project" value="InterPro"/>
</dbReference>
<dbReference type="InterPro" id="IPR012337">
    <property type="entry name" value="RNaseH-like_sf"/>
</dbReference>
<dbReference type="PANTHER" id="PTHR48475:SF1">
    <property type="entry name" value="RNASE H TYPE-1 DOMAIN-CONTAINING PROTEIN"/>
    <property type="match status" value="1"/>
</dbReference>
<feature type="domain" description="RNase H type-1" evidence="1">
    <location>
        <begin position="6"/>
        <end position="69"/>
    </location>
</feature>
<gene>
    <name evidence="2" type="ORF">EPI10_002566</name>
</gene>
<proteinExistence type="predicted"/>
<dbReference type="PANTHER" id="PTHR48475">
    <property type="entry name" value="RIBONUCLEASE H"/>
    <property type="match status" value="1"/>
</dbReference>
<comment type="caution">
    <text evidence="2">The sequence shown here is derived from an EMBL/GenBank/DDBJ whole genome shotgun (WGS) entry which is preliminary data.</text>
</comment>
<dbReference type="OrthoDB" id="1736889at2759"/>
<dbReference type="Pfam" id="PF13456">
    <property type="entry name" value="RVT_3"/>
    <property type="match status" value="1"/>
</dbReference>
<protein>
    <recommendedName>
        <fullName evidence="1">RNase H type-1 domain-containing protein</fullName>
    </recommendedName>
</protein>
<dbReference type="AlphaFoldDB" id="A0A5B6VEM3"/>
<dbReference type="GO" id="GO:0004523">
    <property type="term" value="F:RNA-DNA hybrid ribonuclease activity"/>
    <property type="evidence" value="ECO:0007669"/>
    <property type="project" value="InterPro"/>
</dbReference>
<organism evidence="2 3">
    <name type="scientific">Gossypium australe</name>
    <dbReference type="NCBI Taxonomy" id="47621"/>
    <lineage>
        <taxon>Eukaryota</taxon>
        <taxon>Viridiplantae</taxon>
        <taxon>Streptophyta</taxon>
        <taxon>Embryophyta</taxon>
        <taxon>Tracheophyta</taxon>
        <taxon>Spermatophyta</taxon>
        <taxon>Magnoliopsida</taxon>
        <taxon>eudicotyledons</taxon>
        <taxon>Gunneridae</taxon>
        <taxon>Pentapetalae</taxon>
        <taxon>rosids</taxon>
        <taxon>malvids</taxon>
        <taxon>Malvales</taxon>
        <taxon>Malvaceae</taxon>
        <taxon>Malvoideae</taxon>
        <taxon>Gossypium</taxon>
    </lineage>
</organism>
<dbReference type="Gene3D" id="3.30.420.10">
    <property type="entry name" value="Ribonuclease H-like superfamily/Ribonuclease H"/>
    <property type="match status" value="1"/>
</dbReference>
<dbReference type="Proteomes" id="UP000325315">
    <property type="component" value="Unassembled WGS sequence"/>
</dbReference>